<keyword evidence="5" id="KW-0547">Nucleotide-binding</keyword>
<dbReference type="InterPro" id="IPR054566">
    <property type="entry name" value="ManC/GMP-like_b-helix"/>
</dbReference>
<evidence type="ECO:0000256" key="3">
    <source>
        <dbReference type="ARBA" id="ARBA00022679"/>
    </source>
</evidence>
<dbReference type="AlphaFoldDB" id="S7TTD7"/>
<keyword evidence="3 12" id="KW-0808">Transferase</keyword>
<dbReference type="InterPro" id="IPR014710">
    <property type="entry name" value="RmlC-like_jellyroll"/>
</dbReference>
<feature type="domain" description="MannoseP isomerase/GMP-like beta-helix" evidence="11">
    <location>
        <begin position="305"/>
        <end position="353"/>
    </location>
</feature>
<dbReference type="GO" id="GO:0016853">
    <property type="term" value="F:isomerase activity"/>
    <property type="evidence" value="ECO:0007669"/>
    <property type="project" value="UniProtKB-KW"/>
</dbReference>
<dbReference type="GO" id="GO:0009298">
    <property type="term" value="P:GDP-mannose biosynthetic process"/>
    <property type="evidence" value="ECO:0007669"/>
    <property type="project" value="TreeGrafter"/>
</dbReference>
<dbReference type="eggNOG" id="COG0662">
    <property type="taxonomic scope" value="Bacteria"/>
</dbReference>
<feature type="domain" description="Nucleotidyl transferase" evidence="9">
    <location>
        <begin position="4"/>
        <end position="292"/>
    </location>
</feature>
<sequence>MIHPVILAGGSGTRLWPLSRELYPKQLLKLVTENTMLQDTLLRLTGIAELGAPIVVCNENHRFMVAEQIRALGLNHADIILEPVGRNTAPAAAVAALRALSSGNDPLLLILPADHFIRDTAVFHRALQTGVRFAEQDRLVTFGIVPETPETGYGYIKKGRALDEPGPDKNSIAVAIDRFAEKPDLDTAVAYIDSGDYCWNSGMFLFRAKTLVQEMENWVPEIVAACKHALAKGKKDLDFFRLDCGAFEACPSDSIDYAVMEKTARGVMIPLQAGWSDLGSWEALWQAGTKDAHDNVVQGDVLLHDVGNSYLRADSRLVAAVGLKDHIVVETADAVLISPRSEVQDVRSLVDKLKKARRIESVTHKTVYKPWGTTENLVKSERFQVNRLTVKPGAVLSLQKHFNRAEHWIVVRGTALVIRGEEEMILKEDSSTYIPHGMAHRLSNPGKIPLEIIEVQSGDYLGENDIIRLEDPYGETPGPL</sequence>
<evidence type="ECO:0000313" key="12">
    <source>
        <dbReference type="EMBL" id="EPR40015.1"/>
    </source>
</evidence>
<keyword evidence="12" id="KW-0413">Isomerase</keyword>
<feature type="domain" description="Mannose-6-phosphate isomerase type II C-terminal" evidence="10">
    <location>
        <begin position="360"/>
        <end position="471"/>
    </location>
</feature>
<evidence type="ECO:0000256" key="4">
    <source>
        <dbReference type="ARBA" id="ARBA00022695"/>
    </source>
</evidence>
<dbReference type="InterPro" id="IPR029044">
    <property type="entry name" value="Nucleotide-diphossugar_trans"/>
</dbReference>
<comment type="similarity">
    <text evidence="1 8">Belongs to the mannose-6-phosphate isomerase type 2 family.</text>
</comment>
<keyword evidence="4 12" id="KW-0548">Nucleotidyltransferase</keyword>
<proteinExistence type="inferred from homology"/>
<evidence type="ECO:0000259" key="9">
    <source>
        <dbReference type="Pfam" id="PF00483"/>
    </source>
</evidence>
<evidence type="ECO:0000256" key="6">
    <source>
        <dbReference type="ARBA" id="ARBA00023134"/>
    </source>
</evidence>
<reference evidence="12 13" key="1">
    <citation type="journal article" date="2013" name="Genome Announc.">
        <title>Draft genome sequences for three mercury-methylating, sulfate-reducing bacteria.</title>
        <authorList>
            <person name="Brown S.D."/>
            <person name="Hurt R.A.Jr."/>
            <person name="Gilmour C.C."/>
            <person name="Elias D.A."/>
        </authorList>
    </citation>
    <scope>NUCLEOTIDE SEQUENCE [LARGE SCALE GENOMIC DNA]</scope>
    <source>
        <strain evidence="12 13">DSM 2059</strain>
    </source>
</reference>
<dbReference type="STRING" id="897.B2D07_13495"/>
<dbReference type="Gene3D" id="2.60.120.10">
    <property type="entry name" value="Jelly Rolls"/>
    <property type="match status" value="1"/>
</dbReference>
<dbReference type="CDD" id="cd02509">
    <property type="entry name" value="GDP-M1P_Guanylyltransferase"/>
    <property type="match status" value="1"/>
</dbReference>
<evidence type="ECO:0000256" key="5">
    <source>
        <dbReference type="ARBA" id="ARBA00022741"/>
    </source>
</evidence>
<dbReference type="FunFam" id="2.60.120.10:FF:000032">
    <property type="entry name" value="Mannose-1-phosphate guanylyltransferase/mannose-6-phosphate isomerase"/>
    <property type="match status" value="1"/>
</dbReference>
<dbReference type="GO" id="GO:0005525">
    <property type="term" value="F:GTP binding"/>
    <property type="evidence" value="ECO:0007669"/>
    <property type="project" value="UniProtKB-KW"/>
</dbReference>
<dbReference type="SUPFAM" id="SSF51182">
    <property type="entry name" value="RmlC-like cupins"/>
    <property type="match status" value="1"/>
</dbReference>
<dbReference type="EC" id="2.7.7.13" evidence="2"/>
<evidence type="ECO:0000259" key="11">
    <source>
        <dbReference type="Pfam" id="PF22640"/>
    </source>
</evidence>
<dbReference type="Pfam" id="PF00483">
    <property type="entry name" value="NTP_transferase"/>
    <property type="match status" value="1"/>
</dbReference>
<evidence type="ECO:0000256" key="7">
    <source>
        <dbReference type="ARBA" id="ARBA00047343"/>
    </source>
</evidence>
<dbReference type="InterPro" id="IPR051161">
    <property type="entry name" value="Mannose-6P_isomerase_type2"/>
</dbReference>
<dbReference type="InterPro" id="IPR001538">
    <property type="entry name" value="Man6P_isomerase-2_C"/>
</dbReference>
<dbReference type="Gene3D" id="3.90.550.10">
    <property type="entry name" value="Spore Coat Polysaccharide Biosynthesis Protein SpsA, Chain A"/>
    <property type="match status" value="1"/>
</dbReference>
<name>S7TTD7_DESML</name>
<dbReference type="Pfam" id="PF01050">
    <property type="entry name" value="MannoseP_isomer"/>
    <property type="match status" value="1"/>
</dbReference>
<dbReference type="InterPro" id="IPR006375">
    <property type="entry name" value="Man1P_GuaTrfase/Man6P_Isoase"/>
</dbReference>
<evidence type="ECO:0000256" key="2">
    <source>
        <dbReference type="ARBA" id="ARBA00012387"/>
    </source>
</evidence>
<dbReference type="PATRIC" id="fig|1121405.3.peg.2079"/>
<dbReference type="CDD" id="cd02213">
    <property type="entry name" value="cupin_PMI_typeII_C"/>
    <property type="match status" value="1"/>
</dbReference>
<comment type="caution">
    <text evidence="12">The sequence shown here is derived from an EMBL/GenBank/DDBJ whole genome shotgun (WGS) entry which is preliminary data.</text>
</comment>
<protein>
    <recommendedName>
        <fullName evidence="2">mannose-1-phosphate guanylyltransferase</fullName>
        <ecNumber evidence="2">2.7.7.13</ecNumber>
    </recommendedName>
</protein>
<organism evidence="12 13">
    <name type="scientific">Desulfococcus multivorans DSM 2059</name>
    <dbReference type="NCBI Taxonomy" id="1121405"/>
    <lineage>
        <taxon>Bacteria</taxon>
        <taxon>Pseudomonadati</taxon>
        <taxon>Thermodesulfobacteriota</taxon>
        <taxon>Desulfobacteria</taxon>
        <taxon>Desulfobacterales</taxon>
        <taxon>Desulfococcaceae</taxon>
        <taxon>Desulfococcus</taxon>
    </lineage>
</organism>
<keyword evidence="6" id="KW-0342">GTP-binding</keyword>
<dbReference type="SUPFAM" id="SSF53448">
    <property type="entry name" value="Nucleotide-diphospho-sugar transferases"/>
    <property type="match status" value="1"/>
</dbReference>
<evidence type="ECO:0000313" key="13">
    <source>
        <dbReference type="Proteomes" id="UP000014977"/>
    </source>
</evidence>
<dbReference type="eggNOG" id="COG0836">
    <property type="taxonomic scope" value="Bacteria"/>
</dbReference>
<accession>S7TTD7</accession>
<dbReference type="EMBL" id="ATHJ01000086">
    <property type="protein sequence ID" value="EPR40015.1"/>
    <property type="molecule type" value="Genomic_DNA"/>
</dbReference>
<comment type="catalytic activity">
    <reaction evidence="7">
        <text>alpha-D-mannose 1-phosphate + GTP + H(+) = GDP-alpha-D-mannose + diphosphate</text>
        <dbReference type="Rhea" id="RHEA:15229"/>
        <dbReference type="ChEBI" id="CHEBI:15378"/>
        <dbReference type="ChEBI" id="CHEBI:33019"/>
        <dbReference type="ChEBI" id="CHEBI:37565"/>
        <dbReference type="ChEBI" id="CHEBI:57527"/>
        <dbReference type="ChEBI" id="CHEBI:58409"/>
        <dbReference type="EC" id="2.7.7.13"/>
    </reaction>
</comment>
<dbReference type="GO" id="GO:0000271">
    <property type="term" value="P:polysaccharide biosynthetic process"/>
    <property type="evidence" value="ECO:0007669"/>
    <property type="project" value="InterPro"/>
</dbReference>
<keyword evidence="13" id="KW-1185">Reference proteome</keyword>
<dbReference type="Proteomes" id="UP000014977">
    <property type="component" value="Unassembled WGS sequence"/>
</dbReference>
<dbReference type="GO" id="GO:0004475">
    <property type="term" value="F:mannose-1-phosphate guanylyltransferase (GTP) activity"/>
    <property type="evidence" value="ECO:0007669"/>
    <property type="project" value="UniProtKB-EC"/>
</dbReference>
<dbReference type="OrthoDB" id="9806359at2"/>
<dbReference type="InterPro" id="IPR011051">
    <property type="entry name" value="RmlC_Cupin_sf"/>
</dbReference>
<dbReference type="PANTHER" id="PTHR46390">
    <property type="entry name" value="MANNOSE-1-PHOSPHATE GUANYLYLTRANSFERASE"/>
    <property type="match status" value="1"/>
</dbReference>
<dbReference type="Pfam" id="PF22640">
    <property type="entry name" value="ManC_GMP_beta-helix"/>
    <property type="match status" value="1"/>
</dbReference>
<dbReference type="RefSeq" id="WP_020877201.1">
    <property type="nucleotide sequence ID" value="NZ_ATHJ01000086.1"/>
</dbReference>
<dbReference type="InterPro" id="IPR005835">
    <property type="entry name" value="NTP_transferase_dom"/>
</dbReference>
<evidence type="ECO:0000259" key="10">
    <source>
        <dbReference type="Pfam" id="PF01050"/>
    </source>
</evidence>
<dbReference type="FunFam" id="3.90.550.10:FF:000046">
    <property type="entry name" value="Mannose-1-phosphate guanylyltransferase (GDP)"/>
    <property type="match status" value="1"/>
</dbReference>
<dbReference type="InterPro" id="IPR049577">
    <property type="entry name" value="GMPP_N"/>
</dbReference>
<gene>
    <name evidence="12" type="ORF">dsmv_2444</name>
</gene>
<dbReference type="PANTHER" id="PTHR46390:SF1">
    <property type="entry name" value="MANNOSE-1-PHOSPHATE GUANYLYLTRANSFERASE"/>
    <property type="match status" value="1"/>
</dbReference>
<evidence type="ECO:0000256" key="8">
    <source>
        <dbReference type="RuleBase" id="RU004190"/>
    </source>
</evidence>
<evidence type="ECO:0000256" key="1">
    <source>
        <dbReference type="ARBA" id="ARBA00006115"/>
    </source>
</evidence>
<dbReference type="NCBIfam" id="TIGR01479">
    <property type="entry name" value="GMP_PMI"/>
    <property type="match status" value="1"/>
</dbReference>